<feature type="domain" description="MacB-like periplasmic core" evidence="8">
    <location>
        <begin position="20"/>
        <end position="239"/>
    </location>
</feature>
<dbReference type="PROSITE" id="PS51257">
    <property type="entry name" value="PROKAR_LIPOPROTEIN"/>
    <property type="match status" value="1"/>
</dbReference>
<keyword evidence="10" id="KW-1185">Reference proteome</keyword>
<dbReference type="Proteomes" id="UP001200642">
    <property type="component" value="Unassembled WGS sequence"/>
</dbReference>
<dbReference type="PANTHER" id="PTHR30572:SF18">
    <property type="entry name" value="ABC-TYPE MACROLIDE FAMILY EXPORT SYSTEM PERMEASE COMPONENT 2"/>
    <property type="match status" value="1"/>
</dbReference>
<feature type="transmembrane region" description="Helical" evidence="6">
    <location>
        <begin position="21"/>
        <end position="42"/>
    </location>
</feature>
<comment type="caution">
    <text evidence="9">The sequence shown here is derived from an EMBL/GenBank/DDBJ whole genome shotgun (WGS) entry which is preliminary data.</text>
</comment>
<evidence type="ECO:0000256" key="3">
    <source>
        <dbReference type="ARBA" id="ARBA00022692"/>
    </source>
</evidence>
<evidence type="ECO:0000256" key="6">
    <source>
        <dbReference type="SAM" id="Phobius"/>
    </source>
</evidence>
<feature type="domain" description="ABC3 transporter permease C-terminal" evidence="7">
    <location>
        <begin position="692"/>
        <end position="806"/>
    </location>
</feature>
<feature type="domain" description="ABC3 transporter permease C-terminal" evidence="7">
    <location>
        <begin position="302"/>
        <end position="416"/>
    </location>
</feature>
<keyword evidence="2" id="KW-1003">Cell membrane</keyword>
<feature type="domain" description="MacB-like periplasmic core" evidence="8">
    <location>
        <begin position="472"/>
        <end position="616"/>
    </location>
</feature>
<dbReference type="GO" id="GO:0005886">
    <property type="term" value="C:plasma membrane"/>
    <property type="evidence" value="ECO:0007669"/>
    <property type="project" value="UniProtKB-SubCell"/>
</dbReference>
<dbReference type="RefSeq" id="WP_317901230.1">
    <property type="nucleotide sequence ID" value="NZ_JAIRBC010000005.1"/>
</dbReference>
<feature type="transmembrane region" description="Helical" evidence="6">
    <location>
        <begin position="776"/>
        <end position="796"/>
    </location>
</feature>
<protein>
    <submittedName>
        <fullName evidence="9">ABC transporter permease</fullName>
    </submittedName>
</protein>
<gene>
    <name evidence="9" type="ORF">K8352_04980</name>
</gene>
<feature type="transmembrane region" description="Helical" evidence="6">
    <location>
        <begin position="296"/>
        <end position="318"/>
    </location>
</feature>
<dbReference type="InterPro" id="IPR003838">
    <property type="entry name" value="ABC3_permease_C"/>
</dbReference>
<evidence type="ECO:0000256" key="2">
    <source>
        <dbReference type="ARBA" id="ARBA00022475"/>
    </source>
</evidence>
<proteinExistence type="predicted"/>
<evidence type="ECO:0000256" key="4">
    <source>
        <dbReference type="ARBA" id="ARBA00022989"/>
    </source>
</evidence>
<evidence type="ECO:0000259" key="7">
    <source>
        <dbReference type="Pfam" id="PF02687"/>
    </source>
</evidence>
<comment type="subcellular location">
    <subcellularLocation>
        <location evidence="1">Cell membrane</location>
        <topology evidence="1">Multi-pass membrane protein</topology>
    </subcellularLocation>
</comment>
<keyword evidence="3 6" id="KW-0812">Transmembrane</keyword>
<feature type="transmembrane region" description="Helical" evidence="6">
    <location>
        <begin position="742"/>
        <end position="761"/>
    </location>
</feature>
<feature type="transmembrane region" description="Helical" evidence="6">
    <location>
        <begin position="436"/>
        <end position="459"/>
    </location>
</feature>
<feature type="transmembrane region" description="Helical" evidence="6">
    <location>
        <begin position="690"/>
        <end position="714"/>
    </location>
</feature>
<dbReference type="GO" id="GO:0022857">
    <property type="term" value="F:transmembrane transporter activity"/>
    <property type="evidence" value="ECO:0007669"/>
    <property type="project" value="TreeGrafter"/>
</dbReference>
<feature type="transmembrane region" description="Helical" evidence="6">
    <location>
        <begin position="343"/>
        <end position="369"/>
    </location>
</feature>
<dbReference type="EMBL" id="JAIRBC010000005">
    <property type="protein sequence ID" value="MCG2460090.1"/>
    <property type="molecule type" value="Genomic_DNA"/>
</dbReference>
<dbReference type="InterPro" id="IPR050250">
    <property type="entry name" value="Macrolide_Exporter_MacB"/>
</dbReference>
<evidence type="ECO:0000313" key="10">
    <source>
        <dbReference type="Proteomes" id="UP001200642"/>
    </source>
</evidence>
<evidence type="ECO:0000256" key="5">
    <source>
        <dbReference type="ARBA" id="ARBA00023136"/>
    </source>
</evidence>
<keyword evidence="4 6" id="KW-1133">Transmembrane helix</keyword>
<organism evidence="9 10">
    <name type="scientific">Cerina litoralis</name>
    <dbReference type="NCBI Taxonomy" id="2874477"/>
    <lineage>
        <taxon>Bacteria</taxon>
        <taxon>Pseudomonadati</taxon>
        <taxon>Bacteroidota</taxon>
        <taxon>Flavobacteriia</taxon>
        <taxon>Flavobacteriales</taxon>
        <taxon>Flavobacteriaceae</taxon>
        <taxon>Cerina</taxon>
    </lineage>
</organism>
<dbReference type="Pfam" id="PF02687">
    <property type="entry name" value="FtsX"/>
    <property type="match status" value="2"/>
</dbReference>
<name>A0AAE3ETA8_9FLAO</name>
<evidence type="ECO:0000256" key="1">
    <source>
        <dbReference type="ARBA" id="ARBA00004651"/>
    </source>
</evidence>
<feature type="transmembrane region" description="Helical" evidence="6">
    <location>
        <begin position="389"/>
        <end position="415"/>
    </location>
</feature>
<dbReference type="AlphaFoldDB" id="A0AAE3ETA8"/>
<evidence type="ECO:0000313" key="9">
    <source>
        <dbReference type="EMBL" id="MCG2460090.1"/>
    </source>
</evidence>
<sequence length="813" mass="91240">MLKNYFKIAFRSLWKNKGYSAINIFGLAIGLAACLLITLYVLDELSYDRYNANADRIYRINSDLQFGGGKLHMTQTSDMMGPILKKDYPQVEEFTRIYSNEGSKLIKKGDQFVNEPRIAYVDSTFFKVFTLPSIHGNTNKALDEPNTVVLTETTANKYFGTSDAMGKTIEIKNGESTTPFKVTAVIKDIPHNSHFNFDFMLSMKNANYQWGQLTSHNFNTYLLLKNGTNYKAFERNFDQYKTKYVLPYAQQFIKVKSMEEFEKSGNRLDYSLMPLTKIHLYSDYSFELSPSGNIQYVYIFSAVALFILLLACINFMNLSTAHSARRAKEVGIRKVLGTERRTLILQFLVESTLTACIALFIALTLAYLVMPLFNAEAAKSLTMADLLNIKLLPLLLLLPFVVGLLAGSYPAFFLSRFRPVVVLKGSSNSGFRKSRLRNVLVVFQFATSVILITATIIVYNQLHYIQTAKLGFSKDQVLIINDTYALNSKVKAFKNEVLALNGVSSGTVSSFLPVSSSSRSDNTYSKDAVMNVDNAIDMQTWGVDYDYLKTMGMEIVKGRNFSREFGTDSTAILITETTAKLLGYDDPINKMLYVPSDENGDNSMISLKIIGVVKDFHFESLRQDIGPLCMRLGNSTGTVSFKITSANTSGLINQIENKWKAMAPELPFSYRFLDDSFNDMYQNEQRVGSLAITFAVLAILIACLGLFGLVTYMAEQRTKEIGIRKVLGASISNVVAMISKDFLVLVAISCVIAFPVAWYAMDKWLADYAYRIDIEWWMFLVAGFTALVIALITISFQAIKAAIANPVDSLRTE</sequence>
<reference evidence="9" key="1">
    <citation type="submission" date="2023-02" db="EMBL/GenBank/DDBJ databases">
        <title>Genome of Flavobacteriaceae gen. nov. sp. strain F89.</title>
        <authorList>
            <person name="Wang Y."/>
        </authorList>
    </citation>
    <scope>NUCLEOTIDE SEQUENCE</scope>
    <source>
        <strain evidence="9">F89</strain>
    </source>
</reference>
<accession>A0AAE3ETA8</accession>
<keyword evidence="5 6" id="KW-0472">Membrane</keyword>
<dbReference type="Pfam" id="PF12704">
    <property type="entry name" value="MacB_PCD"/>
    <property type="match status" value="2"/>
</dbReference>
<dbReference type="PANTHER" id="PTHR30572">
    <property type="entry name" value="MEMBRANE COMPONENT OF TRANSPORTER-RELATED"/>
    <property type="match status" value="1"/>
</dbReference>
<evidence type="ECO:0000259" key="8">
    <source>
        <dbReference type="Pfam" id="PF12704"/>
    </source>
</evidence>
<dbReference type="InterPro" id="IPR025857">
    <property type="entry name" value="MacB_PCD"/>
</dbReference>